<gene>
    <name evidence="1" type="ORF">ACI2L5_18555</name>
</gene>
<dbReference type="RefSeq" id="WP_358644110.1">
    <property type="nucleotide sequence ID" value="NZ_JBFAEV010000029.1"/>
</dbReference>
<dbReference type="EMBL" id="JBJDQH010000006">
    <property type="protein sequence ID" value="MFK4266924.1"/>
    <property type="molecule type" value="Genomic_DNA"/>
</dbReference>
<protein>
    <submittedName>
        <fullName evidence="1">Uncharacterized protein</fullName>
    </submittedName>
</protein>
<sequence>MPTTEPAAENSGLVILPAEQVSETAKATLKIEEHDGTLIVRATEGTALPANLVIVDGDDTPIAIYSAAELPRPVALQGRTADIQVLTQTLDGFNDWLLTESGEPRQ</sequence>
<reference evidence="1 2" key="1">
    <citation type="submission" date="2024-11" db="EMBL/GenBank/DDBJ databases">
        <title>The Natural Products Discovery Center: Release of the First 8490 Sequenced Strains for Exploring Actinobacteria Biosynthetic Diversity.</title>
        <authorList>
            <person name="Kalkreuter E."/>
            <person name="Kautsar S.A."/>
            <person name="Yang D."/>
            <person name="Bader C.D."/>
            <person name="Teijaro C.N."/>
            <person name="Fluegel L."/>
            <person name="Davis C.M."/>
            <person name="Simpson J.R."/>
            <person name="Lauterbach L."/>
            <person name="Steele A.D."/>
            <person name="Gui C."/>
            <person name="Meng S."/>
            <person name="Li G."/>
            <person name="Viehrig K."/>
            <person name="Ye F."/>
            <person name="Su P."/>
            <person name="Kiefer A.F."/>
            <person name="Nichols A."/>
            <person name="Cepeda A.J."/>
            <person name="Yan W."/>
            <person name="Fan B."/>
            <person name="Jiang Y."/>
            <person name="Adhikari A."/>
            <person name="Zheng C.-J."/>
            <person name="Schuster L."/>
            <person name="Cowan T.M."/>
            <person name="Smanski M.J."/>
            <person name="Chevrette M.G."/>
            <person name="De Carvalho L.P.S."/>
            <person name="Shen B."/>
        </authorList>
    </citation>
    <scope>NUCLEOTIDE SEQUENCE [LARGE SCALE GENOMIC DNA]</scope>
    <source>
        <strain evidence="1 2">NPDC020863</strain>
    </source>
</reference>
<evidence type="ECO:0000313" key="1">
    <source>
        <dbReference type="EMBL" id="MFK4266924.1"/>
    </source>
</evidence>
<keyword evidence="2" id="KW-1185">Reference proteome</keyword>
<comment type="caution">
    <text evidence="1">The sequence shown here is derived from an EMBL/GenBank/DDBJ whole genome shotgun (WGS) entry which is preliminary data.</text>
</comment>
<evidence type="ECO:0000313" key="2">
    <source>
        <dbReference type="Proteomes" id="UP001620295"/>
    </source>
</evidence>
<accession>A0ABW8LM81</accession>
<name>A0ABW8LM81_9ACTN</name>
<proteinExistence type="predicted"/>
<dbReference type="Proteomes" id="UP001620295">
    <property type="component" value="Unassembled WGS sequence"/>
</dbReference>
<organism evidence="1 2">
    <name type="scientific">Streptomyces milbemycinicus</name>
    <dbReference type="NCBI Taxonomy" id="476552"/>
    <lineage>
        <taxon>Bacteria</taxon>
        <taxon>Bacillati</taxon>
        <taxon>Actinomycetota</taxon>
        <taxon>Actinomycetes</taxon>
        <taxon>Kitasatosporales</taxon>
        <taxon>Streptomycetaceae</taxon>
        <taxon>Streptomyces</taxon>
    </lineage>
</organism>